<dbReference type="GO" id="GO:0004536">
    <property type="term" value="F:DNA nuclease activity"/>
    <property type="evidence" value="ECO:0007669"/>
    <property type="project" value="InterPro"/>
</dbReference>
<dbReference type="CDD" id="cd01310">
    <property type="entry name" value="TatD_DNAse"/>
    <property type="match status" value="1"/>
</dbReference>
<dbReference type="InterPro" id="IPR018228">
    <property type="entry name" value="DNase_TatD-rel_CS"/>
</dbReference>
<dbReference type="Proteomes" id="UP000192721">
    <property type="component" value="Unassembled WGS sequence"/>
</dbReference>
<dbReference type="PIRSF" id="PIRSF005902">
    <property type="entry name" value="DNase_TatD"/>
    <property type="match status" value="1"/>
</dbReference>
<dbReference type="Pfam" id="PF01026">
    <property type="entry name" value="TatD_DNase"/>
    <property type="match status" value="1"/>
</dbReference>
<dbReference type="AlphaFoldDB" id="A0A1W0CZ83"/>
<evidence type="ECO:0000256" key="1">
    <source>
        <dbReference type="ARBA" id="ARBA00009275"/>
    </source>
</evidence>
<dbReference type="RefSeq" id="WP_043632175.1">
    <property type="nucleotide sequence ID" value="NZ_CP109905.1"/>
</dbReference>
<dbReference type="Gene3D" id="3.20.20.140">
    <property type="entry name" value="Metal-dependent hydrolases"/>
    <property type="match status" value="1"/>
</dbReference>
<feature type="binding site" evidence="4">
    <location>
        <position position="6"/>
    </location>
    <ligand>
        <name>a divalent metal cation</name>
        <dbReference type="ChEBI" id="CHEBI:60240"/>
        <label>1</label>
    </ligand>
</feature>
<protein>
    <submittedName>
        <fullName evidence="5">DNAase</fullName>
    </submittedName>
</protein>
<accession>A0A1W0CZ83</accession>
<dbReference type="PANTHER" id="PTHR46124:SF2">
    <property type="entry name" value="D-AMINOACYL-TRNA DEACYLASE"/>
    <property type="match status" value="1"/>
</dbReference>
<dbReference type="InterPro" id="IPR001130">
    <property type="entry name" value="TatD-like"/>
</dbReference>
<proteinExistence type="inferred from homology"/>
<evidence type="ECO:0000256" key="4">
    <source>
        <dbReference type="PIRSR" id="PIRSR005902-1"/>
    </source>
</evidence>
<dbReference type="InterPro" id="IPR015991">
    <property type="entry name" value="TatD/YcfH-like"/>
</dbReference>
<organism evidence="5 6">
    <name type="scientific">Chromobacterium haemolyticum</name>
    <dbReference type="NCBI Taxonomy" id="394935"/>
    <lineage>
        <taxon>Bacteria</taxon>
        <taxon>Pseudomonadati</taxon>
        <taxon>Pseudomonadota</taxon>
        <taxon>Betaproteobacteria</taxon>
        <taxon>Neisseriales</taxon>
        <taxon>Chromobacteriaceae</taxon>
        <taxon>Chromobacterium</taxon>
    </lineage>
</organism>
<feature type="binding site" evidence="4">
    <location>
        <position position="202"/>
    </location>
    <ligand>
        <name>a divalent metal cation</name>
        <dbReference type="ChEBI" id="CHEBI:60240"/>
        <label>1</label>
    </ligand>
</feature>
<comment type="similarity">
    <text evidence="1">Belongs to the metallo-dependent hydrolases superfamily. TatD-type hydrolase family.</text>
</comment>
<dbReference type="GO" id="GO:0016788">
    <property type="term" value="F:hydrolase activity, acting on ester bonds"/>
    <property type="evidence" value="ECO:0007669"/>
    <property type="project" value="InterPro"/>
</dbReference>
<evidence type="ECO:0000313" key="5">
    <source>
        <dbReference type="EMBL" id="OQS40099.1"/>
    </source>
</evidence>
<feature type="binding site" evidence="4">
    <location>
        <position position="152"/>
    </location>
    <ligand>
        <name>a divalent metal cation</name>
        <dbReference type="ChEBI" id="CHEBI:60240"/>
        <label>2</label>
    </ligand>
</feature>
<dbReference type="EMBL" id="MUKV01000011">
    <property type="protein sequence ID" value="OQS40099.1"/>
    <property type="molecule type" value="Genomic_DNA"/>
</dbReference>
<name>A0A1W0CZ83_9NEIS</name>
<dbReference type="SUPFAM" id="SSF51556">
    <property type="entry name" value="Metallo-dependent hydrolases"/>
    <property type="match status" value="1"/>
</dbReference>
<evidence type="ECO:0000313" key="6">
    <source>
        <dbReference type="Proteomes" id="UP000192721"/>
    </source>
</evidence>
<dbReference type="PROSITE" id="PS01137">
    <property type="entry name" value="TATD_1"/>
    <property type="match status" value="1"/>
</dbReference>
<evidence type="ECO:0000256" key="2">
    <source>
        <dbReference type="ARBA" id="ARBA00022723"/>
    </source>
</evidence>
<dbReference type="InterPro" id="IPR032466">
    <property type="entry name" value="Metal_Hydrolase"/>
</dbReference>
<dbReference type="PANTHER" id="PTHR46124">
    <property type="entry name" value="D-AMINOACYL-TRNA DEACYLASE"/>
    <property type="match status" value="1"/>
</dbReference>
<feature type="binding site" evidence="4">
    <location>
        <position position="127"/>
    </location>
    <ligand>
        <name>a divalent metal cation</name>
        <dbReference type="ChEBI" id="CHEBI:60240"/>
        <label>2</label>
    </ligand>
</feature>
<feature type="binding site" evidence="4">
    <location>
        <position position="91"/>
    </location>
    <ligand>
        <name>a divalent metal cation</name>
        <dbReference type="ChEBI" id="CHEBI:60240"/>
        <label>1</label>
    </ligand>
</feature>
<feature type="binding site" evidence="4">
    <location>
        <position position="8"/>
    </location>
    <ligand>
        <name>a divalent metal cation</name>
        <dbReference type="ChEBI" id="CHEBI:60240"/>
        <label>1</label>
    </ligand>
</feature>
<dbReference type="FunFam" id="3.20.20.140:FF:000005">
    <property type="entry name" value="TatD family hydrolase"/>
    <property type="match status" value="1"/>
</dbReference>
<sequence length="256" mass="28653">MFIDSHCHINFPDLAARMPEVLANMQANQVSHALVIGVSRPKYPQVLALAESHGNLYATVGVHPDDPEAEEYSEDELVALAAHPRVVGIGETGLDYHWCKGDLDWQHQRFRTHIRAAKRVGLPLVIHTRESAEDTIRLMREENAEVCGGVMHCFTETWEVAQAALELGFYISFSGVVTFKNAAQVKEVAQKVPLERMLIETDSPYLAPVPYRGKVNEPAYVRHVAAHIAELRGIDLEEVARVTSDNFFRLFSKAGR</sequence>
<dbReference type="NCBIfam" id="TIGR00010">
    <property type="entry name" value="YchF/TatD family DNA exonuclease"/>
    <property type="match status" value="1"/>
</dbReference>
<comment type="caution">
    <text evidence="5">The sequence shown here is derived from an EMBL/GenBank/DDBJ whole genome shotgun (WGS) entry which is preliminary data.</text>
</comment>
<gene>
    <name evidence="5" type="ORF">B0T45_10585</name>
</gene>
<reference evidence="5 6" key="1">
    <citation type="submission" date="2017-02" db="EMBL/GenBank/DDBJ databases">
        <title>Chromobacterium haemolyticum H5244.</title>
        <authorList>
            <person name="Gulvik C.A."/>
        </authorList>
    </citation>
    <scope>NUCLEOTIDE SEQUENCE [LARGE SCALE GENOMIC DNA]</scope>
    <source>
        <strain evidence="5 6">H5244</strain>
    </source>
</reference>
<dbReference type="GO" id="GO:0005829">
    <property type="term" value="C:cytosol"/>
    <property type="evidence" value="ECO:0007669"/>
    <property type="project" value="TreeGrafter"/>
</dbReference>
<keyword evidence="2 4" id="KW-0479">Metal-binding</keyword>
<evidence type="ECO:0000256" key="3">
    <source>
        <dbReference type="ARBA" id="ARBA00022801"/>
    </source>
</evidence>
<dbReference type="GO" id="GO:0046872">
    <property type="term" value="F:metal ion binding"/>
    <property type="evidence" value="ECO:0007669"/>
    <property type="project" value="UniProtKB-KW"/>
</dbReference>
<keyword evidence="3" id="KW-0378">Hydrolase</keyword>